<comment type="caution">
    <text evidence="1">The sequence shown here is derived from an EMBL/GenBank/DDBJ whole genome shotgun (WGS) entry which is preliminary data.</text>
</comment>
<reference evidence="1 2" key="1">
    <citation type="submission" date="2021-01" db="EMBL/GenBank/DDBJ databases">
        <title>Draft Genome Sequence and Polyhydroxyalkanoate Biosynthetic Potential of Jeongeupia naejangsanensis Type Strain DSM 24253.</title>
        <authorList>
            <person name="Turrini P."/>
            <person name="Artuso I."/>
            <person name="Lugli G.A."/>
            <person name="Frangipani E."/>
            <person name="Ventura M."/>
            <person name="Visca P."/>
        </authorList>
    </citation>
    <scope>NUCLEOTIDE SEQUENCE [LARGE SCALE GENOMIC DNA]</scope>
    <source>
        <strain evidence="1 2">DSM 24253</strain>
    </source>
</reference>
<evidence type="ECO:0000313" key="2">
    <source>
        <dbReference type="Proteomes" id="UP000809431"/>
    </source>
</evidence>
<dbReference type="Proteomes" id="UP000809431">
    <property type="component" value="Unassembled WGS sequence"/>
</dbReference>
<dbReference type="RefSeq" id="WP_203540065.1">
    <property type="nucleotide sequence ID" value="NZ_JAESND010000017.1"/>
</dbReference>
<protein>
    <submittedName>
        <fullName evidence="1">Uncharacterized protein</fullName>
    </submittedName>
</protein>
<sequence length="75" mass="8240">MLETRSFAALTELTDLTLGTLDEAIGLLHALEAIPDHAGRHMRTLARNARFQLQGLHNDVDCQRAALAAREPLHA</sequence>
<accession>A0ABS2BQG8</accession>
<evidence type="ECO:0000313" key="1">
    <source>
        <dbReference type="EMBL" id="MBM3117884.1"/>
    </source>
</evidence>
<keyword evidence="2" id="KW-1185">Reference proteome</keyword>
<name>A0ABS2BQG8_9NEIS</name>
<organism evidence="1 2">
    <name type="scientific">Jeongeupia naejangsanensis</name>
    <dbReference type="NCBI Taxonomy" id="613195"/>
    <lineage>
        <taxon>Bacteria</taxon>
        <taxon>Pseudomonadati</taxon>
        <taxon>Pseudomonadota</taxon>
        <taxon>Betaproteobacteria</taxon>
        <taxon>Neisseriales</taxon>
        <taxon>Chitinibacteraceae</taxon>
        <taxon>Jeongeupia</taxon>
    </lineage>
</organism>
<gene>
    <name evidence="1" type="ORF">JMJ54_18775</name>
</gene>
<proteinExistence type="predicted"/>
<dbReference type="EMBL" id="JAESND010000017">
    <property type="protein sequence ID" value="MBM3117884.1"/>
    <property type="molecule type" value="Genomic_DNA"/>
</dbReference>